<accession>A0ABW1ZWQ0</accession>
<evidence type="ECO:0000256" key="9">
    <source>
        <dbReference type="RuleBase" id="RU369079"/>
    </source>
</evidence>
<dbReference type="InterPro" id="IPR055348">
    <property type="entry name" value="DctQ"/>
</dbReference>
<protein>
    <recommendedName>
        <fullName evidence="9">TRAP transporter small permease protein</fullName>
    </recommendedName>
</protein>
<evidence type="ECO:0000256" key="4">
    <source>
        <dbReference type="ARBA" id="ARBA00022519"/>
    </source>
</evidence>
<comment type="subunit">
    <text evidence="9">The complex comprises the extracytoplasmic solute receptor protein and the two transmembrane proteins.</text>
</comment>
<comment type="subcellular location">
    <subcellularLocation>
        <location evidence="1 9">Cell inner membrane</location>
        <topology evidence="1 9">Multi-pass membrane protein</topology>
    </subcellularLocation>
</comment>
<keyword evidence="6 9" id="KW-1133">Transmembrane helix</keyword>
<evidence type="ECO:0000256" key="3">
    <source>
        <dbReference type="ARBA" id="ARBA00022475"/>
    </source>
</evidence>
<evidence type="ECO:0000259" key="10">
    <source>
        <dbReference type="Pfam" id="PF04290"/>
    </source>
</evidence>
<evidence type="ECO:0000256" key="6">
    <source>
        <dbReference type="ARBA" id="ARBA00022989"/>
    </source>
</evidence>
<evidence type="ECO:0000256" key="2">
    <source>
        <dbReference type="ARBA" id="ARBA00022448"/>
    </source>
</evidence>
<evidence type="ECO:0000313" key="11">
    <source>
        <dbReference type="EMBL" id="MFC6669632.1"/>
    </source>
</evidence>
<evidence type="ECO:0000313" key="12">
    <source>
        <dbReference type="Proteomes" id="UP001596422"/>
    </source>
</evidence>
<dbReference type="EMBL" id="JBHSWE010000001">
    <property type="protein sequence ID" value="MFC6669632.1"/>
    <property type="molecule type" value="Genomic_DNA"/>
</dbReference>
<dbReference type="PANTHER" id="PTHR35011">
    <property type="entry name" value="2,3-DIKETO-L-GULONATE TRAP TRANSPORTER SMALL PERMEASE PROTEIN YIAM"/>
    <property type="match status" value="1"/>
</dbReference>
<gene>
    <name evidence="11" type="ORF">ACFQDL_05675</name>
</gene>
<feature type="transmembrane region" description="Helical" evidence="9">
    <location>
        <begin position="102"/>
        <end position="122"/>
    </location>
</feature>
<comment type="similarity">
    <text evidence="8 9">Belongs to the TRAP transporter small permease family.</text>
</comment>
<feature type="transmembrane region" description="Helical" evidence="9">
    <location>
        <begin position="142"/>
        <end position="159"/>
    </location>
</feature>
<keyword evidence="4 9" id="KW-0997">Cell inner membrane</keyword>
<comment type="function">
    <text evidence="9">Part of the tripartite ATP-independent periplasmic (TRAP) transport system.</text>
</comment>
<evidence type="ECO:0000256" key="7">
    <source>
        <dbReference type="ARBA" id="ARBA00023136"/>
    </source>
</evidence>
<dbReference type="InterPro" id="IPR007387">
    <property type="entry name" value="TRAP_DctQ"/>
</dbReference>
<comment type="caution">
    <text evidence="11">The sequence shown here is derived from an EMBL/GenBank/DDBJ whole genome shotgun (WGS) entry which is preliminary data.</text>
</comment>
<reference evidence="12" key="1">
    <citation type="journal article" date="2019" name="Int. J. Syst. Evol. Microbiol.">
        <title>The Global Catalogue of Microorganisms (GCM) 10K type strain sequencing project: providing services to taxonomists for standard genome sequencing and annotation.</title>
        <authorList>
            <consortium name="The Broad Institute Genomics Platform"/>
            <consortium name="The Broad Institute Genome Sequencing Center for Infectious Disease"/>
            <person name="Wu L."/>
            <person name="Ma J."/>
        </authorList>
    </citation>
    <scope>NUCLEOTIDE SEQUENCE [LARGE SCALE GENOMIC DNA]</scope>
    <source>
        <strain evidence="12">NBRC 111756</strain>
    </source>
</reference>
<organism evidence="11 12">
    <name type="scientific">Marinobacterium aestuariivivens</name>
    <dbReference type="NCBI Taxonomy" id="1698799"/>
    <lineage>
        <taxon>Bacteria</taxon>
        <taxon>Pseudomonadati</taxon>
        <taxon>Pseudomonadota</taxon>
        <taxon>Gammaproteobacteria</taxon>
        <taxon>Oceanospirillales</taxon>
        <taxon>Oceanospirillaceae</taxon>
        <taxon>Marinobacterium</taxon>
    </lineage>
</organism>
<proteinExistence type="inferred from homology"/>
<keyword evidence="3" id="KW-1003">Cell membrane</keyword>
<keyword evidence="7 9" id="KW-0472">Membrane</keyword>
<dbReference type="RefSeq" id="WP_379908181.1">
    <property type="nucleotide sequence ID" value="NZ_JBHSWE010000001.1"/>
</dbReference>
<evidence type="ECO:0000256" key="5">
    <source>
        <dbReference type="ARBA" id="ARBA00022692"/>
    </source>
</evidence>
<comment type="caution">
    <text evidence="9">Lacks conserved residue(s) required for the propagation of feature annotation.</text>
</comment>
<keyword evidence="5 9" id="KW-0812">Transmembrane</keyword>
<keyword evidence="2 9" id="KW-0813">Transport</keyword>
<evidence type="ECO:0000256" key="8">
    <source>
        <dbReference type="ARBA" id="ARBA00038436"/>
    </source>
</evidence>
<name>A0ABW1ZWQ0_9GAMM</name>
<dbReference type="PANTHER" id="PTHR35011:SF10">
    <property type="entry name" value="TRAP TRANSPORTER SMALL PERMEASE PROTEIN"/>
    <property type="match status" value="1"/>
</dbReference>
<sequence length="173" mass="19387">MDTVIENPPLVSVNRCYHRLLSGCGLVAALSFASMALLVCGDILLRNLTAYSMPWTVEVCEYLLMSATMLAAPWLLYCDNHIRIDIVLRLLPLIWRIAVERAINLLGMLICGVLTAYCLRVTFDSASQGSLVFKVLVFPEWWLNLPMIVGFALLALEFGRRLFMRSQSAGELC</sequence>
<dbReference type="Pfam" id="PF04290">
    <property type="entry name" value="DctQ"/>
    <property type="match status" value="1"/>
</dbReference>
<dbReference type="Proteomes" id="UP001596422">
    <property type="component" value="Unassembled WGS sequence"/>
</dbReference>
<keyword evidence="12" id="KW-1185">Reference proteome</keyword>
<feature type="domain" description="Tripartite ATP-independent periplasmic transporters DctQ component" evidence="10">
    <location>
        <begin position="35"/>
        <end position="163"/>
    </location>
</feature>
<evidence type="ECO:0000256" key="1">
    <source>
        <dbReference type="ARBA" id="ARBA00004429"/>
    </source>
</evidence>
<feature type="transmembrane region" description="Helical" evidence="9">
    <location>
        <begin position="20"/>
        <end position="45"/>
    </location>
</feature>